<dbReference type="NCBIfam" id="TIGR02122">
    <property type="entry name" value="TRAP_TAXI"/>
    <property type="match status" value="1"/>
</dbReference>
<accession>A0A317FI45</accession>
<organism evidence="1 2">
    <name type="scientific">Falsiroseomonas bella</name>
    <dbReference type="NCBI Taxonomy" id="2184016"/>
    <lineage>
        <taxon>Bacteria</taxon>
        <taxon>Pseudomonadati</taxon>
        <taxon>Pseudomonadota</taxon>
        <taxon>Alphaproteobacteria</taxon>
        <taxon>Acetobacterales</taxon>
        <taxon>Roseomonadaceae</taxon>
        <taxon>Falsiroseomonas</taxon>
    </lineage>
</organism>
<dbReference type="EMBL" id="QGNA01000001">
    <property type="protein sequence ID" value="PWS38771.1"/>
    <property type="molecule type" value="Genomic_DNA"/>
</dbReference>
<evidence type="ECO:0000313" key="1">
    <source>
        <dbReference type="EMBL" id="PWS38771.1"/>
    </source>
</evidence>
<dbReference type="Proteomes" id="UP000245765">
    <property type="component" value="Unassembled WGS sequence"/>
</dbReference>
<dbReference type="OrthoDB" id="8477520at2"/>
<dbReference type="InterPro" id="IPR011852">
    <property type="entry name" value="TRAP_TAXI"/>
</dbReference>
<comment type="caution">
    <text evidence="1">The sequence shown here is derived from an EMBL/GenBank/DDBJ whole genome shotgun (WGS) entry which is preliminary data.</text>
</comment>
<gene>
    <name evidence="1" type="ORF">DFH01_05835</name>
</gene>
<dbReference type="AlphaFoldDB" id="A0A317FI45"/>
<proteinExistence type="predicted"/>
<dbReference type="Gene3D" id="3.40.190.10">
    <property type="entry name" value="Periplasmic binding protein-like II"/>
    <property type="match status" value="2"/>
</dbReference>
<protein>
    <submittedName>
        <fullName evidence="1">C4-dicarboxylate ABC transporter substrate-binding protein</fullName>
    </submittedName>
</protein>
<keyword evidence="2" id="KW-1185">Reference proteome</keyword>
<dbReference type="Pfam" id="PF16868">
    <property type="entry name" value="NMT1_3"/>
    <property type="match status" value="1"/>
</dbReference>
<reference evidence="2" key="1">
    <citation type="submission" date="2018-05" db="EMBL/GenBank/DDBJ databases">
        <authorList>
            <person name="Du Z."/>
            <person name="Wang X."/>
        </authorList>
    </citation>
    <scope>NUCLEOTIDE SEQUENCE [LARGE SCALE GENOMIC DNA]</scope>
    <source>
        <strain evidence="2">CQN31</strain>
    </source>
</reference>
<sequence length="357" mass="37661">MSIGRRFDRWRCACIPGRRNKGGNVTVTHAIGRRDLGLRIATLAGAAAMGLPRLAQAQAAMQMSIATGTTGGVYYPLGGALGNLLSREIPGMSATAEVTGGSVANFQLLGAGRVGMLFGQVDAAVDAINGAGPFRGRTVPARAIAVLYTNRMQVVTTAATGIRSIADLKGKRVSTGAPGSATELFAFRVIEAAGLDREKDFRARERLSPAESTNAIRDGKLDAYFFVSGVPTSAITDLAATPGTQIVLVDHADLHQKIVEKNGPVYFPEEIPANTYPGQTTPNKQLSVANILAVREDMAADLVTKILQVAWGRREDLVRTHSAARDFTLQAQKSAAAGIPWHPAAEAFWRSAGANLG</sequence>
<dbReference type="CDD" id="cd13569">
    <property type="entry name" value="PBP2_TAXI_TRAP_like_1"/>
    <property type="match status" value="1"/>
</dbReference>
<dbReference type="SUPFAM" id="SSF53850">
    <property type="entry name" value="Periplasmic binding protein-like II"/>
    <property type="match status" value="1"/>
</dbReference>
<dbReference type="PANTHER" id="PTHR42941">
    <property type="entry name" value="SLL1037 PROTEIN"/>
    <property type="match status" value="1"/>
</dbReference>
<dbReference type="PANTHER" id="PTHR42941:SF1">
    <property type="entry name" value="SLL1037 PROTEIN"/>
    <property type="match status" value="1"/>
</dbReference>
<evidence type="ECO:0000313" key="2">
    <source>
        <dbReference type="Proteomes" id="UP000245765"/>
    </source>
</evidence>
<name>A0A317FI45_9PROT</name>